<proteinExistence type="predicted"/>
<protein>
    <submittedName>
        <fullName evidence="1">Uncharacterized protein</fullName>
    </submittedName>
</protein>
<evidence type="ECO:0000313" key="2">
    <source>
        <dbReference type="Proteomes" id="UP000035068"/>
    </source>
</evidence>
<name>A0A0C2HMS5_9BACT</name>
<dbReference type="EMBL" id="JWJD01000004">
    <property type="protein sequence ID" value="KIH76245.1"/>
    <property type="molecule type" value="Genomic_DNA"/>
</dbReference>
<evidence type="ECO:0000313" key="1">
    <source>
        <dbReference type="EMBL" id="KIH76245.1"/>
    </source>
</evidence>
<sequence>MLFGKLPDDIFRPLAGPNRHLFEKVLKRLHTLFFDDDNPDSDAPRREIVQHEIYQVLAIEETLALKDEEAEAVYDTIPLAADYIYRRLVNTGWLEPEEDGYHTNVVPNPNARLLLEALLGIEAHEKKNYGRTVISILAHIESAINNPKERGIVFLDAVSQTREFSNHLRGILYSLKEVQDLLAKINDPKKVLASFFEEFVENILIADYKTLNSADNPFRFRGRIISLLQQAEHIDSIFHPLVEAYASHFSIGEDDAAARLRRDMDYISRVFRSVDRRLEKIDSFCSRLQNRMEETVRFIDRTMPGISNRLVDLLSSLGPVLQDDGDLPDIPGPLLSNQTKVLSPFSLYSPRGRKEKPAAQVLRPKSVNPEVKLRKELIRRFMKKRAFEPHRVVMYLDRQMGARTVMSASEFEILTVDDLISFLLIRHLPKMYGRGQFKAKAYSVRRKKDLVQTDWISCPNFIVERRKNA</sequence>
<comment type="caution">
    <text evidence="1">The sequence shown here is derived from an EMBL/GenBank/DDBJ whole genome shotgun (WGS) entry which is preliminary data.</text>
</comment>
<gene>
    <name evidence="1" type="ORF">GFER_11530</name>
</gene>
<accession>A0A0C2HMS5</accession>
<dbReference type="InterPro" id="IPR043773">
    <property type="entry name" value="JetA"/>
</dbReference>
<organism evidence="1 2">
    <name type="scientific">Geoalkalibacter ferrihydriticus DSM 17813</name>
    <dbReference type="NCBI Taxonomy" id="1121915"/>
    <lineage>
        <taxon>Bacteria</taxon>
        <taxon>Pseudomonadati</taxon>
        <taxon>Thermodesulfobacteriota</taxon>
        <taxon>Desulfuromonadia</taxon>
        <taxon>Desulfuromonadales</taxon>
        <taxon>Geoalkalibacteraceae</taxon>
        <taxon>Geoalkalibacter</taxon>
    </lineage>
</organism>
<dbReference type="AlphaFoldDB" id="A0A0C2HMS5"/>
<dbReference type="Proteomes" id="UP000035068">
    <property type="component" value="Unassembled WGS sequence"/>
</dbReference>
<keyword evidence="2" id="KW-1185">Reference proteome</keyword>
<dbReference type="RefSeq" id="WP_040099762.1">
    <property type="nucleotide sequence ID" value="NZ_JWJD01000004.1"/>
</dbReference>
<dbReference type="Pfam" id="PF18982">
    <property type="entry name" value="JetA"/>
    <property type="match status" value="1"/>
</dbReference>
<reference evidence="1 2" key="1">
    <citation type="submission" date="2014-12" db="EMBL/GenBank/DDBJ databases">
        <title>Genomes of Geoalkalibacter ferrihydriticus and Geoalkalibacter subterraneus, two haloalkaliphilic metal-reducing members of the Geobacteraceae.</title>
        <authorList>
            <person name="Badalamenti J.P."/>
            <person name="Torres C.I."/>
            <person name="Krajmalnik-Brown R."/>
            <person name="Bond D.R."/>
        </authorList>
    </citation>
    <scope>NUCLEOTIDE SEQUENCE [LARGE SCALE GENOMIC DNA]</scope>
    <source>
        <strain evidence="1 2">DSM 17813</strain>
    </source>
</reference>